<dbReference type="EMBL" id="FQUO01000025">
    <property type="protein sequence ID" value="SHG31577.1"/>
    <property type="molecule type" value="Genomic_DNA"/>
</dbReference>
<dbReference type="InterPro" id="IPR007353">
    <property type="entry name" value="DUF421"/>
</dbReference>
<protein>
    <submittedName>
        <fullName evidence="9">Uncharacterized membrane protein YcaP, DUF421 family</fullName>
    </submittedName>
</protein>
<evidence type="ECO:0000256" key="5">
    <source>
        <dbReference type="ARBA" id="ARBA00022989"/>
    </source>
</evidence>
<evidence type="ECO:0000256" key="3">
    <source>
        <dbReference type="ARBA" id="ARBA00022475"/>
    </source>
</evidence>
<evidence type="ECO:0000256" key="1">
    <source>
        <dbReference type="ARBA" id="ARBA00004651"/>
    </source>
</evidence>
<name>A0A1M5ITE3_9BACT</name>
<evidence type="ECO:0000256" key="7">
    <source>
        <dbReference type="SAM" id="Phobius"/>
    </source>
</evidence>
<dbReference type="STRING" id="1302690.BUE76_20435"/>
<accession>A0A1M5ITE3</accession>
<evidence type="ECO:0000313" key="10">
    <source>
        <dbReference type="Proteomes" id="UP000184368"/>
    </source>
</evidence>
<evidence type="ECO:0000256" key="6">
    <source>
        <dbReference type="ARBA" id="ARBA00023136"/>
    </source>
</evidence>
<keyword evidence="4 7" id="KW-0812">Transmembrane</keyword>
<keyword evidence="5 7" id="KW-1133">Transmembrane helix</keyword>
<evidence type="ECO:0000256" key="4">
    <source>
        <dbReference type="ARBA" id="ARBA00022692"/>
    </source>
</evidence>
<feature type="transmembrane region" description="Helical" evidence="7">
    <location>
        <begin position="20"/>
        <end position="38"/>
    </location>
</feature>
<dbReference type="PANTHER" id="PTHR34582">
    <property type="entry name" value="UPF0702 TRANSMEMBRANE PROTEIN YCAP"/>
    <property type="match status" value="1"/>
</dbReference>
<dbReference type="RefSeq" id="WP_073048414.1">
    <property type="nucleotide sequence ID" value="NZ_FQUO01000025.1"/>
</dbReference>
<dbReference type="Proteomes" id="UP000184368">
    <property type="component" value="Unassembled WGS sequence"/>
</dbReference>
<keyword evidence="10" id="KW-1185">Reference proteome</keyword>
<dbReference type="InterPro" id="IPR023090">
    <property type="entry name" value="UPF0702_alpha/beta_dom_sf"/>
</dbReference>
<reference evidence="9 10" key="1">
    <citation type="submission" date="2016-11" db="EMBL/GenBank/DDBJ databases">
        <authorList>
            <person name="Jaros S."/>
            <person name="Januszkiewicz K."/>
            <person name="Wedrychowicz H."/>
        </authorList>
    </citation>
    <scope>NUCLEOTIDE SEQUENCE [LARGE SCALE GENOMIC DNA]</scope>
    <source>
        <strain evidence="9 10">DSM 26897</strain>
    </source>
</reference>
<evidence type="ECO:0000313" key="9">
    <source>
        <dbReference type="EMBL" id="SHG31577.1"/>
    </source>
</evidence>
<gene>
    <name evidence="9" type="ORF">SAMN05444008_12550</name>
</gene>
<proteinExistence type="inferred from homology"/>
<dbReference type="Pfam" id="PF04239">
    <property type="entry name" value="DUF421"/>
    <property type="match status" value="1"/>
</dbReference>
<keyword evidence="3" id="KW-1003">Cell membrane</keyword>
<feature type="transmembrane region" description="Helical" evidence="7">
    <location>
        <begin position="45"/>
        <end position="65"/>
    </location>
</feature>
<dbReference type="OrthoDB" id="6538282at2"/>
<sequence>MKWDELLLGGESWSFLAETVLRTTIMFTVIVVSLRLLGKRGIKQLSVFELGVIIGLGSAAGDPMFYKDVGLLPSILVFTIVISLYRFVTYLISRSRRFESLVEGNPTCIIKDGEFIVENFRKEPIAFDELFTQLRLHSIAHLGQVEQAVLENNGEVSVYYVDEKDLRYGLPILPDMEEFTSGSLPQDGMYACTFCGRAQELKAAQKHNCGRCGKDQWKKASKRRRNT</sequence>
<organism evidence="9 10">
    <name type="scientific">Cnuella takakiae</name>
    <dbReference type="NCBI Taxonomy" id="1302690"/>
    <lineage>
        <taxon>Bacteria</taxon>
        <taxon>Pseudomonadati</taxon>
        <taxon>Bacteroidota</taxon>
        <taxon>Chitinophagia</taxon>
        <taxon>Chitinophagales</taxon>
        <taxon>Chitinophagaceae</taxon>
        <taxon>Cnuella</taxon>
    </lineage>
</organism>
<feature type="transmembrane region" description="Helical" evidence="7">
    <location>
        <begin position="71"/>
        <end position="92"/>
    </location>
</feature>
<feature type="domain" description="YetF C-terminal" evidence="8">
    <location>
        <begin position="94"/>
        <end position="166"/>
    </location>
</feature>
<comment type="similarity">
    <text evidence="2">Belongs to the UPF0702 family.</text>
</comment>
<dbReference type="AlphaFoldDB" id="A0A1M5ITE3"/>
<keyword evidence="6 7" id="KW-0472">Membrane</keyword>
<dbReference type="Gene3D" id="3.30.240.20">
    <property type="entry name" value="bsu07140 like domains"/>
    <property type="match status" value="1"/>
</dbReference>
<dbReference type="GO" id="GO:0005886">
    <property type="term" value="C:plasma membrane"/>
    <property type="evidence" value="ECO:0007669"/>
    <property type="project" value="UniProtKB-SubCell"/>
</dbReference>
<dbReference type="PANTHER" id="PTHR34582:SF6">
    <property type="entry name" value="UPF0702 TRANSMEMBRANE PROTEIN YCAP"/>
    <property type="match status" value="1"/>
</dbReference>
<comment type="subcellular location">
    <subcellularLocation>
        <location evidence="1">Cell membrane</location>
        <topology evidence="1">Multi-pass membrane protein</topology>
    </subcellularLocation>
</comment>
<evidence type="ECO:0000259" key="8">
    <source>
        <dbReference type="Pfam" id="PF04239"/>
    </source>
</evidence>
<evidence type="ECO:0000256" key="2">
    <source>
        <dbReference type="ARBA" id="ARBA00006448"/>
    </source>
</evidence>